<keyword evidence="3" id="KW-1185">Reference proteome</keyword>
<keyword evidence="1" id="KW-0175">Coiled coil</keyword>
<accession>A0ABU5P1M8</accession>
<proteinExistence type="predicted"/>
<dbReference type="Proteomes" id="UP001305746">
    <property type="component" value="Unassembled WGS sequence"/>
</dbReference>
<dbReference type="RefSeq" id="WP_322856374.1">
    <property type="nucleotide sequence ID" value="NZ_JAYDCJ010000003.1"/>
</dbReference>
<evidence type="ECO:0000313" key="3">
    <source>
        <dbReference type="Proteomes" id="UP001305746"/>
    </source>
</evidence>
<dbReference type="InterPro" id="IPR012434">
    <property type="entry name" value="DUF1631"/>
</dbReference>
<sequence>MSQNRQKPRQLPTGKAVSGKIGDVLAGIRVPDLPYPAGKLEADAVSDWRPLLLSCWNEQRDERVTHVLRSVHLIWSSKQVNAAYIADRIMDVFLKTSGLHPDLSQRIARLRFFFAWRMNLDGAQTFSDTIISWLDSLQEWRGWSNTGGRSARVLLDQLDALIIAVSGSFETGTIEPVEQFCQQWQDDLARRNAQVGKLRARLLETEQGAARQRRADQTARALIGRALQGRKLPPAISKFILDHWYRLLKQAIWQDGVDGEACRHGSKLLEWLVWVGDPSLSDQDRNRLYHVGEQIGDRILDVWQRTFRLPLAAGTLDGIEEVMVARLRGEPAELHDALASSQAFAWDGAWLGFTGADVGAVKEVEGEWFVEGEGRSEQRRYFFALLEDTAEILWTNGAGVKQGVQPWAEFKAACDKGSLRPLPRLTPFGQVLSETVELLAKVSGKQRRQRELAAEQARIRAEALRQERAQAEAARRAEEEAREAELARQRAVAEQQRLEDERLEQERLLREQTLIAQKQVDGIQLGGWIVVAPDQDGDEPVRLKLAVRINASRKLVFVDRLGLNRREYRDEALVEGVLRGQVRVLDSSAEFDDALSRVVGRIRVGRN</sequence>
<evidence type="ECO:0000313" key="2">
    <source>
        <dbReference type="EMBL" id="MEA1081939.1"/>
    </source>
</evidence>
<comment type="caution">
    <text evidence="2">The sequence shown here is derived from an EMBL/GenBank/DDBJ whole genome shotgun (WGS) entry which is preliminary data.</text>
</comment>
<gene>
    <name evidence="2" type="ORF">U5822_14785</name>
</gene>
<evidence type="ECO:0000256" key="1">
    <source>
        <dbReference type="SAM" id="Coils"/>
    </source>
</evidence>
<organism evidence="2 3">
    <name type="scientific">Marinobacter qingdaonensis</name>
    <dbReference type="NCBI Taxonomy" id="3108486"/>
    <lineage>
        <taxon>Bacteria</taxon>
        <taxon>Pseudomonadati</taxon>
        <taxon>Pseudomonadota</taxon>
        <taxon>Gammaproteobacteria</taxon>
        <taxon>Pseudomonadales</taxon>
        <taxon>Marinobacteraceae</taxon>
        <taxon>Marinobacter</taxon>
    </lineage>
</organism>
<dbReference type="Pfam" id="PF07793">
    <property type="entry name" value="DUF1631"/>
    <property type="match status" value="1"/>
</dbReference>
<feature type="coiled-coil region" evidence="1">
    <location>
        <begin position="447"/>
        <end position="511"/>
    </location>
</feature>
<name>A0ABU5P1M8_9GAMM</name>
<protein>
    <submittedName>
        <fullName evidence="2">DUF1631 family protein</fullName>
    </submittedName>
</protein>
<reference evidence="2 3" key="1">
    <citation type="submission" date="2023-12" db="EMBL/GenBank/DDBJ databases">
        <title>Marinobacter qingdaonensis sp. nov., isolated from the intertidal sediment of Qingdao, PR China.</title>
        <authorList>
            <person name="Li Y."/>
        </authorList>
    </citation>
    <scope>NUCLEOTIDE SEQUENCE [LARGE SCALE GENOMIC DNA]</scope>
    <source>
        <strain evidence="2 3">ASW11-75</strain>
    </source>
</reference>
<dbReference type="EMBL" id="JAYDCJ010000003">
    <property type="protein sequence ID" value="MEA1081939.1"/>
    <property type="molecule type" value="Genomic_DNA"/>
</dbReference>